<dbReference type="Gene3D" id="3.40.630.10">
    <property type="entry name" value="Zn peptidases"/>
    <property type="match status" value="1"/>
</dbReference>
<dbReference type="Pfam" id="PF04389">
    <property type="entry name" value="Peptidase_M28"/>
    <property type="match status" value="1"/>
</dbReference>
<dbReference type="GO" id="GO:0046872">
    <property type="term" value="F:metal ion binding"/>
    <property type="evidence" value="ECO:0007669"/>
    <property type="project" value="UniProtKB-KW"/>
</dbReference>
<keyword evidence="8" id="KW-0121">Carboxypeptidase</keyword>
<accession>A0A1G6A237</accession>
<dbReference type="SUPFAM" id="SSF53187">
    <property type="entry name" value="Zn-dependent exopeptidases"/>
    <property type="match status" value="1"/>
</dbReference>
<sequence length="560" mass="62663">MHKYLPYLAMTGLLVAACSPNKPTQPIEPDTGSAAVMVDQYSFNENFSSYLETLSSDEFEGRAPASEGERKTVEFVEGKFREWGLKPYDAEQGNYQQQVPLVRIMPTQVSSMTFDSDDLGEFEYRSQMYAWTPRVQDSVSLENSELVFVGFGIVAPEYGWNDYEGLDVEGKTVVILVNDPGYDTRDPEVFNGYAMTYYGRWTYKFEEAARQGAAGALVIHDTGPAGYGWGVVAGGSPMRFDLARENKNMDRAQIEGWLTKESADQLFARLGASYAEMREAALAPDFKPVPLNTSMSIQVNNKFDYLNSPNLIGYIEGKSKPEEHVIYMAHWDHLGVDPVNPDDGIFNGAQDNASGTAGVMALAEFFVSQPQPERTIVFALVTAEERGLLGSDWYADNPMLPLSKAVGGINMDVLNVYGPMRDVVVVGRGNSELEDYLEKYAVLQDRYLAAEPNPEVGSFYRSDHFNLAKRGVPMLYAKGGNDHIELGRAYGEEMRAIYTRDAYHKPADEFDPNWDLRGIQQDLWLFYSIGHELANSDAWPNWHAGNEFRAIRDASASERQ</sequence>
<evidence type="ECO:0000256" key="5">
    <source>
        <dbReference type="ARBA" id="ARBA00022801"/>
    </source>
</evidence>
<keyword evidence="5" id="KW-0378">Hydrolase</keyword>
<dbReference type="GO" id="GO:0004177">
    <property type="term" value="F:aminopeptidase activity"/>
    <property type="evidence" value="ECO:0007669"/>
    <property type="project" value="UniProtKB-KW"/>
</dbReference>
<reference evidence="9" key="1">
    <citation type="submission" date="2016-10" db="EMBL/GenBank/DDBJ databases">
        <authorList>
            <person name="Varghese N."/>
            <person name="Submissions S."/>
        </authorList>
    </citation>
    <scope>NUCLEOTIDE SEQUENCE [LARGE SCALE GENOMIC DNA]</scope>
    <source>
        <strain evidence="9">CGMCC 1.10824</strain>
    </source>
</reference>
<evidence type="ECO:0000313" key="9">
    <source>
        <dbReference type="Proteomes" id="UP000199626"/>
    </source>
</evidence>
<dbReference type="InterPro" id="IPR045175">
    <property type="entry name" value="M28_fam"/>
</dbReference>
<feature type="domain" description="Peptidase M28" evidence="7">
    <location>
        <begin position="310"/>
        <end position="517"/>
    </location>
</feature>
<keyword evidence="3" id="KW-0479">Metal-binding</keyword>
<evidence type="ECO:0000256" key="6">
    <source>
        <dbReference type="ARBA" id="ARBA00022833"/>
    </source>
</evidence>
<dbReference type="GO" id="GO:0008235">
    <property type="term" value="F:metalloexopeptidase activity"/>
    <property type="evidence" value="ECO:0007669"/>
    <property type="project" value="InterPro"/>
</dbReference>
<dbReference type="CDD" id="cd04821">
    <property type="entry name" value="PA_M28_1_2"/>
    <property type="match status" value="1"/>
</dbReference>
<organism evidence="8 9">
    <name type="scientific">Pseudidiomarina indica</name>
    <dbReference type="NCBI Taxonomy" id="1159017"/>
    <lineage>
        <taxon>Bacteria</taxon>
        <taxon>Pseudomonadati</taxon>
        <taxon>Pseudomonadota</taxon>
        <taxon>Gammaproteobacteria</taxon>
        <taxon>Alteromonadales</taxon>
        <taxon>Idiomarinaceae</taxon>
        <taxon>Pseudidiomarina</taxon>
    </lineage>
</organism>
<dbReference type="RefSeq" id="WP_092590609.1">
    <property type="nucleotide sequence ID" value="NZ_FMXN01000001.1"/>
</dbReference>
<dbReference type="PANTHER" id="PTHR12147:SF56">
    <property type="entry name" value="AMINOPEPTIDASE YDR415C-RELATED"/>
    <property type="match status" value="1"/>
</dbReference>
<dbReference type="EMBL" id="FMXN01000001">
    <property type="protein sequence ID" value="SDB02482.1"/>
    <property type="molecule type" value="Genomic_DNA"/>
</dbReference>
<dbReference type="PANTHER" id="PTHR12147">
    <property type="entry name" value="METALLOPEPTIDASE M28 FAMILY MEMBER"/>
    <property type="match status" value="1"/>
</dbReference>
<dbReference type="STRING" id="1159017.SAMN02927930_00082"/>
<dbReference type="CDD" id="cd05660">
    <property type="entry name" value="M28_like_PA"/>
    <property type="match status" value="1"/>
</dbReference>
<dbReference type="PROSITE" id="PS51257">
    <property type="entry name" value="PROKAR_LIPOPROTEIN"/>
    <property type="match status" value="1"/>
</dbReference>
<evidence type="ECO:0000259" key="7">
    <source>
        <dbReference type="Pfam" id="PF04389"/>
    </source>
</evidence>
<keyword evidence="6" id="KW-0862">Zinc</keyword>
<dbReference type="Proteomes" id="UP000199626">
    <property type="component" value="Unassembled WGS sequence"/>
</dbReference>
<evidence type="ECO:0000256" key="4">
    <source>
        <dbReference type="ARBA" id="ARBA00022729"/>
    </source>
</evidence>
<dbReference type="GO" id="GO:0004180">
    <property type="term" value="F:carboxypeptidase activity"/>
    <property type="evidence" value="ECO:0007669"/>
    <property type="project" value="UniProtKB-KW"/>
</dbReference>
<name>A0A1G6A237_9GAMM</name>
<keyword evidence="1" id="KW-0031">Aminopeptidase</keyword>
<evidence type="ECO:0000313" key="8">
    <source>
        <dbReference type="EMBL" id="SDB02482.1"/>
    </source>
</evidence>
<dbReference type="GO" id="GO:0006508">
    <property type="term" value="P:proteolysis"/>
    <property type="evidence" value="ECO:0007669"/>
    <property type="project" value="UniProtKB-KW"/>
</dbReference>
<dbReference type="Gene3D" id="3.50.30.30">
    <property type="match status" value="1"/>
</dbReference>
<evidence type="ECO:0000256" key="3">
    <source>
        <dbReference type="ARBA" id="ARBA00022723"/>
    </source>
</evidence>
<dbReference type="InterPro" id="IPR007484">
    <property type="entry name" value="Peptidase_M28"/>
</dbReference>
<evidence type="ECO:0000256" key="2">
    <source>
        <dbReference type="ARBA" id="ARBA00022670"/>
    </source>
</evidence>
<dbReference type="AlphaFoldDB" id="A0A1G6A237"/>
<dbReference type="InterPro" id="IPR046450">
    <property type="entry name" value="PA_dom_sf"/>
</dbReference>
<keyword evidence="2" id="KW-0645">Protease</keyword>
<keyword evidence="4" id="KW-0732">Signal</keyword>
<protein>
    <submittedName>
        <fullName evidence="8">Zn-dependent amino-or carboxypeptidase, M28 family</fullName>
    </submittedName>
</protein>
<keyword evidence="9" id="KW-1185">Reference proteome</keyword>
<dbReference type="OrthoDB" id="9778250at2"/>
<evidence type="ECO:0000256" key="1">
    <source>
        <dbReference type="ARBA" id="ARBA00022438"/>
    </source>
</evidence>
<gene>
    <name evidence="8" type="ORF">SAMN02927930_00082</name>
</gene>
<dbReference type="SUPFAM" id="SSF52025">
    <property type="entry name" value="PA domain"/>
    <property type="match status" value="1"/>
</dbReference>
<proteinExistence type="predicted"/>